<feature type="domain" description="HTH merR-type" evidence="1">
    <location>
        <begin position="3"/>
        <end position="72"/>
    </location>
</feature>
<proteinExistence type="predicted"/>
<keyword evidence="3" id="KW-1185">Reference proteome</keyword>
<accession>A0A1G5LMA2</accession>
<evidence type="ECO:0000259" key="1">
    <source>
        <dbReference type="SMART" id="SM00422"/>
    </source>
</evidence>
<evidence type="ECO:0000313" key="2">
    <source>
        <dbReference type="EMBL" id="SCZ14035.1"/>
    </source>
</evidence>
<dbReference type="Gene3D" id="1.10.1660.10">
    <property type="match status" value="1"/>
</dbReference>
<dbReference type="Pfam" id="PF07739">
    <property type="entry name" value="TipAS"/>
    <property type="match status" value="1"/>
</dbReference>
<dbReference type="InterPro" id="IPR000551">
    <property type="entry name" value="MerR-type_HTH_dom"/>
</dbReference>
<protein>
    <submittedName>
        <fullName evidence="2">DNA-binding transcriptional regulator, MerR family</fullName>
    </submittedName>
</protein>
<dbReference type="AlphaFoldDB" id="A0A1G5LMA2"/>
<dbReference type="Pfam" id="PF13411">
    <property type="entry name" value="MerR_1"/>
    <property type="match status" value="1"/>
</dbReference>
<dbReference type="Proteomes" id="UP000198538">
    <property type="component" value="Unassembled WGS sequence"/>
</dbReference>
<dbReference type="SUPFAM" id="SSF46955">
    <property type="entry name" value="Putative DNA-binding domain"/>
    <property type="match status" value="1"/>
</dbReference>
<dbReference type="InterPro" id="IPR009061">
    <property type="entry name" value="DNA-bd_dom_put_sf"/>
</dbReference>
<name>A0A1G5LMA2_9BACL</name>
<organism evidence="2 3">
    <name type="scientific">Paenibacillus polysaccharolyticus</name>
    <dbReference type="NCBI Taxonomy" id="582692"/>
    <lineage>
        <taxon>Bacteria</taxon>
        <taxon>Bacillati</taxon>
        <taxon>Bacillota</taxon>
        <taxon>Bacilli</taxon>
        <taxon>Bacillales</taxon>
        <taxon>Paenibacillaceae</taxon>
        <taxon>Paenibacillus</taxon>
    </lineage>
</organism>
<dbReference type="RefSeq" id="WP_090924914.1">
    <property type="nucleotide sequence ID" value="NZ_FMVM01000031.1"/>
</dbReference>
<reference evidence="3" key="1">
    <citation type="submission" date="2016-10" db="EMBL/GenBank/DDBJ databases">
        <authorList>
            <person name="Varghese N."/>
            <person name="Submissions S."/>
        </authorList>
    </citation>
    <scope>NUCLEOTIDE SEQUENCE [LARGE SCALE GENOMIC DNA]</scope>
    <source>
        <strain evidence="3">BL9</strain>
    </source>
</reference>
<dbReference type="EMBL" id="FMVM01000031">
    <property type="protein sequence ID" value="SCZ14035.1"/>
    <property type="molecule type" value="Genomic_DNA"/>
</dbReference>
<sequence>MAYSMTDVSGMSGVSLSELSHYAELGLLSPAFRGLDEDIYYEKKELLTLQQILFCKEAGVAEEEIGSMLKEEPVEIIRVMRQHRIRILEEALRLHGLIQTLDRTVSYLQGEETIEEHELYHGFEHNTRHARLPEAGQTQHLPETLPSRESKAEKIELKSKEDFLDSQTRIDQIHLDLKQALELGLEPGNPAVQEIIGRHLEWIKGYYTPTAEIYRDLANLYVEHRDFRNMYDGYHPRLAEFLREGMIIKASQDLS</sequence>
<dbReference type="SUPFAM" id="SSF89082">
    <property type="entry name" value="Antibiotic binding domain of TipA-like multidrug resistance regulators"/>
    <property type="match status" value="1"/>
</dbReference>
<dbReference type="SMART" id="SM00422">
    <property type="entry name" value="HTH_MERR"/>
    <property type="match status" value="1"/>
</dbReference>
<dbReference type="GO" id="GO:0006355">
    <property type="term" value="P:regulation of DNA-templated transcription"/>
    <property type="evidence" value="ECO:0007669"/>
    <property type="project" value="InterPro"/>
</dbReference>
<evidence type="ECO:0000313" key="3">
    <source>
        <dbReference type="Proteomes" id="UP000198538"/>
    </source>
</evidence>
<dbReference type="GO" id="GO:0003677">
    <property type="term" value="F:DNA binding"/>
    <property type="evidence" value="ECO:0007669"/>
    <property type="project" value="UniProtKB-KW"/>
</dbReference>
<dbReference type="InterPro" id="IPR012925">
    <property type="entry name" value="TipAS_dom"/>
</dbReference>
<gene>
    <name evidence="2" type="ORF">SAMN05720606_13119</name>
</gene>
<keyword evidence="2" id="KW-0238">DNA-binding</keyword>
<dbReference type="InterPro" id="IPR036244">
    <property type="entry name" value="TipA-like_antibiotic-bd"/>
</dbReference>
<dbReference type="Gene3D" id="1.10.490.50">
    <property type="entry name" value="Antibiotic binding domain of TipA-like multidrug resistance regulators"/>
    <property type="match status" value="1"/>
</dbReference>
<dbReference type="STRING" id="582692.SAMN05720606_13119"/>